<feature type="transmembrane region" description="Helical" evidence="1">
    <location>
        <begin position="27"/>
        <end position="44"/>
    </location>
</feature>
<keyword evidence="1" id="KW-0472">Membrane</keyword>
<keyword evidence="3" id="KW-1185">Reference proteome</keyword>
<feature type="non-terminal residue" evidence="2">
    <location>
        <position position="1"/>
    </location>
</feature>
<organism evidence="2 3">
    <name type="scientific">Cronartium quercuum f. sp. fusiforme G11</name>
    <dbReference type="NCBI Taxonomy" id="708437"/>
    <lineage>
        <taxon>Eukaryota</taxon>
        <taxon>Fungi</taxon>
        <taxon>Dikarya</taxon>
        <taxon>Basidiomycota</taxon>
        <taxon>Pucciniomycotina</taxon>
        <taxon>Pucciniomycetes</taxon>
        <taxon>Pucciniales</taxon>
        <taxon>Coleosporiaceae</taxon>
        <taxon>Cronartium</taxon>
    </lineage>
</organism>
<proteinExistence type="predicted"/>
<reference evidence="2" key="1">
    <citation type="submission" date="2013-11" db="EMBL/GenBank/DDBJ databases">
        <title>Genome sequence of the fusiform rust pathogen reveals effectors for host alternation and coevolution with pine.</title>
        <authorList>
            <consortium name="DOE Joint Genome Institute"/>
            <person name="Smith K."/>
            <person name="Pendleton A."/>
            <person name="Kubisiak T."/>
            <person name="Anderson C."/>
            <person name="Salamov A."/>
            <person name="Aerts A."/>
            <person name="Riley R."/>
            <person name="Clum A."/>
            <person name="Lindquist E."/>
            <person name="Ence D."/>
            <person name="Campbell M."/>
            <person name="Kronenberg Z."/>
            <person name="Feau N."/>
            <person name="Dhillon B."/>
            <person name="Hamelin R."/>
            <person name="Burleigh J."/>
            <person name="Smith J."/>
            <person name="Yandell M."/>
            <person name="Nelson C."/>
            <person name="Grigoriev I."/>
            <person name="Davis J."/>
        </authorList>
    </citation>
    <scope>NUCLEOTIDE SEQUENCE</scope>
    <source>
        <strain evidence="2">G11</strain>
    </source>
</reference>
<protein>
    <submittedName>
        <fullName evidence="2">Uncharacterized protein</fullName>
    </submittedName>
</protein>
<evidence type="ECO:0000313" key="3">
    <source>
        <dbReference type="Proteomes" id="UP000886653"/>
    </source>
</evidence>
<dbReference type="EMBL" id="MU167234">
    <property type="protein sequence ID" value="KAG0148693.1"/>
    <property type="molecule type" value="Genomic_DNA"/>
</dbReference>
<feature type="non-terminal residue" evidence="2">
    <location>
        <position position="88"/>
    </location>
</feature>
<evidence type="ECO:0000313" key="2">
    <source>
        <dbReference type="EMBL" id="KAG0148693.1"/>
    </source>
</evidence>
<feature type="transmembrane region" description="Helical" evidence="1">
    <location>
        <begin position="56"/>
        <end position="79"/>
    </location>
</feature>
<dbReference type="OrthoDB" id="2499988at2759"/>
<keyword evidence="1" id="KW-1133">Transmembrane helix</keyword>
<keyword evidence="1" id="KW-0812">Transmembrane</keyword>
<evidence type="ECO:0000256" key="1">
    <source>
        <dbReference type="SAM" id="Phobius"/>
    </source>
</evidence>
<gene>
    <name evidence="2" type="ORF">CROQUDRAFT_23624</name>
</gene>
<name>A0A9P6NME5_9BASI</name>
<accession>A0A9P6NME5</accession>
<dbReference type="Proteomes" id="UP000886653">
    <property type="component" value="Unassembled WGS sequence"/>
</dbReference>
<dbReference type="AlphaFoldDB" id="A0A9P6NME5"/>
<sequence length="88" mass="10083">GHAFFVPLMIQAAILHPYYQNKPGFRLARRAMTPIIILLVLNSVQNRIWEPLAECMMMNFPFVSLVTFHAICLAIQFGLYDGPIFKSE</sequence>
<comment type="caution">
    <text evidence="2">The sequence shown here is derived from an EMBL/GenBank/DDBJ whole genome shotgun (WGS) entry which is preliminary data.</text>
</comment>